<feature type="chain" id="PRO_5008532494" description="Thioredoxin domain-containing protein" evidence="5">
    <location>
        <begin position="20"/>
        <end position="847"/>
    </location>
</feature>
<dbReference type="KEGG" id="wfu:AXE80_07615"/>
<proteinExistence type="predicted"/>
<dbReference type="STRING" id="1790137.AXE80_07615"/>
<dbReference type="PANTHER" id="PTHR42852">
    <property type="entry name" value="THIOL:DISULFIDE INTERCHANGE PROTEIN DSBE"/>
    <property type="match status" value="1"/>
</dbReference>
<evidence type="ECO:0000256" key="5">
    <source>
        <dbReference type="SAM" id="SignalP"/>
    </source>
</evidence>
<dbReference type="GO" id="GO:0016491">
    <property type="term" value="F:oxidoreductase activity"/>
    <property type="evidence" value="ECO:0007669"/>
    <property type="project" value="InterPro"/>
</dbReference>
<evidence type="ECO:0000313" key="7">
    <source>
        <dbReference type="EMBL" id="ANW96152.1"/>
    </source>
</evidence>
<dbReference type="Gene3D" id="3.40.30.10">
    <property type="entry name" value="Glutaredoxin"/>
    <property type="match status" value="1"/>
</dbReference>
<keyword evidence="3" id="KW-1015">Disulfide bond</keyword>
<organism evidence="7 8">
    <name type="scientific">Wenyingzhuangia fucanilytica</name>
    <dbReference type="NCBI Taxonomy" id="1790137"/>
    <lineage>
        <taxon>Bacteria</taxon>
        <taxon>Pseudomonadati</taxon>
        <taxon>Bacteroidota</taxon>
        <taxon>Flavobacteriia</taxon>
        <taxon>Flavobacteriales</taxon>
        <taxon>Flavobacteriaceae</taxon>
        <taxon>Wenyingzhuangia</taxon>
    </lineage>
</organism>
<evidence type="ECO:0000313" key="8">
    <source>
        <dbReference type="Proteomes" id="UP000092967"/>
    </source>
</evidence>
<evidence type="ECO:0000256" key="4">
    <source>
        <dbReference type="ARBA" id="ARBA00023284"/>
    </source>
</evidence>
<dbReference type="GO" id="GO:0030313">
    <property type="term" value="C:cell envelope"/>
    <property type="evidence" value="ECO:0007669"/>
    <property type="project" value="UniProtKB-SubCell"/>
</dbReference>
<reference evidence="7 8" key="1">
    <citation type="submission" date="2016-02" db="EMBL/GenBank/DDBJ databases">
        <authorList>
            <person name="Wen L."/>
            <person name="He K."/>
            <person name="Yang H."/>
        </authorList>
    </citation>
    <scope>NUCLEOTIDE SEQUENCE [LARGE SCALE GENOMIC DNA]</scope>
    <source>
        <strain evidence="7 8">CZ1127</strain>
    </source>
</reference>
<evidence type="ECO:0000256" key="1">
    <source>
        <dbReference type="ARBA" id="ARBA00004196"/>
    </source>
</evidence>
<evidence type="ECO:0000259" key="6">
    <source>
        <dbReference type="PROSITE" id="PS51352"/>
    </source>
</evidence>
<dbReference type="GO" id="GO:0017004">
    <property type="term" value="P:cytochrome complex assembly"/>
    <property type="evidence" value="ECO:0007669"/>
    <property type="project" value="UniProtKB-KW"/>
</dbReference>
<dbReference type="PANTHER" id="PTHR42852:SF6">
    <property type="entry name" value="THIOL:DISULFIDE INTERCHANGE PROTEIN DSBE"/>
    <property type="match status" value="1"/>
</dbReference>
<dbReference type="EMBL" id="CP014224">
    <property type="protein sequence ID" value="ANW96152.1"/>
    <property type="molecule type" value="Genomic_DNA"/>
</dbReference>
<protein>
    <recommendedName>
        <fullName evidence="6">Thioredoxin domain-containing protein</fullName>
    </recommendedName>
</protein>
<dbReference type="InterPro" id="IPR013766">
    <property type="entry name" value="Thioredoxin_domain"/>
</dbReference>
<dbReference type="InterPro" id="IPR036249">
    <property type="entry name" value="Thioredoxin-like_sf"/>
</dbReference>
<gene>
    <name evidence="7" type="ORF">AXE80_07615</name>
</gene>
<name>A0A1B1Y5U2_9FLAO</name>
<sequence>MKKKLFTYLLTLLTLTAFSQKIVENPDYGLSTLPGTISKIEILDNETILHFHLKTTPNSKYSIPKKTYIQDLNSSDKLFITKAEGARISKWETVSESGEADYTLYFPKIDKNVKTIEFGEANNGGSWFVYDIVIEADENAITPKDLLGNWFKTDGSNSYTYSFNSKNVIADKELWNYKSVKSKKNKYTLVLEKNGAEKTINAKLNKDGTLTVKEDKNKKETYSKTIVYNINYHPENNEGLKTPDFKLGTATYSGIIKNYTPKIGIKTGMVYVNNSFTGEQESHLVKIAENGTFSIDFPITHPQFVLSRVFNNNQYIFVAPGKETLHIIDSRKSFFMGDLAQINTDIEKMKNIRVLGITQEIRKNILQTNPLDFKVIIQKQQTEALQQLEELSKTTFISNKGLELKKLSLKYQALTGILSYGMYSSYAKRNLKPEELKDLPEYKIDKNYLSEITPDVLNNQKAIMTEGYGHFTNYFTHLELFSNDGKDHIDTDEILAYLKNQNLEVSQIYIDALKNKNLLNTPEKQERENEFNKKYRIRLNGFLRANSKAYNKIIEENPNKDPLQVLKEQLKKEGKLSSLDEELLIAANNKTTPEEKAAEKKFQEKYGENLKEFYSKYSKNLTLFYSQRYIKRRVNKMRNVLNIDQSFVFNIVTLSGYAQSLQRNMVPYTDKEISTIKKEITDPIIAQQIEIVNNNIKSTIEANKTKTGYHVNKIDKNEGDELFESMIAKFKGKVIYVDFWATWCGPCISSIKKIVPLKEEMADKDVVFLYISAPSSPENTWKNMIPNIKGEHYRVSNDEWNYLTDKFNIRGIPHYALVNKKGELVNPKLGHNNNTGIKKILETELNK</sequence>
<keyword evidence="2" id="KW-0201">Cytochrome c-type biogenesis</keyword>
<dbReference type="InterPro" id="IPR050553">
    <property type="entry name" value="Thioredoxin_ResA/DsbE_sf"/>
</dbReference>
<dbReference type="Proteomes" id="UP000092967">
    <property type="component" value="Chromosome"/>
</dbReference>
<dbReference type="AlphaFoldDB" id="A0A1B1Y5U2"/>
<feature type="domain" description="Thioredoxin" evidence="6">
    <location>
        <begin position="678"/>
        <end position="846"/>
    </location>
</feature>
<feature type="signal peptide" evidence="5">
    <location>
        <begin position="1"/>
        <end position="19"/>
    </location>
</feature>
<keyword evidence="8" id="KW-1185">Reference proteome</keyword>
<dbReference type="SUPFAM" id="SSF52833">
    <property type="entry name" value="Thioredoxin-like"/>
    <property type="match status" value="1"/>
</dbReference>
<dbReference type="Pfam" id="PF08534">
    <property type="entry name" value="Redoxin"/>
    <property type="match status" value="1"/>
</dbReference>
<evidence type="ECO:0000256" key="2">
    <source>
        <dbReference type="ARBA" id="ARBA00022748"/>
    </source>
</evidence>
<dbReference type="PROSITE" id="PS51352">
    <property type="entry name" value="THIOREDOXIN_2"/>
    <property type="match status" value="1"/>
</dbReference>
<dbReference type="InterPro" id="IPR013740">
    <property type="entry name" value="Redoxin"/>
</dbReference>
<accession>A0A1B1Y5U2</accession>
<dbReference type="OrthoDB" id="1096670at2"/>
<keyword evidence="5" id="KW-0732">Signal</keyword>
<dbReference type="CDD" id="cd02966">
    <property type="entry name" value="TlpA_like_family"/>
    <property type="match status" value="1"/>
</dbReference>
<evidence type="ECO:0000256" key="3">
    <source>
        <dbReference type="ARBA" id="ARBA00023157"/>
    </source>
</evidence>
<keyword evidence="4" id="KW-0676">Redox-active center</keyword>
<comment type="subcellular location">
    <subcellularLocation>
        <location evidence="1">Cell envelope</location>
    </subcellularLocation>
</comment>
<dbReference type="RefSeq" id="WP_068825982.1">
    <property type="nucleotide sequence ID" value="NZ_CP014224.1"/>
</dbReference>